<sequence>MDRFLPNRAAMGMDYAVGIVTGGFQPRNRTDLLPPWKVAYLERLAKVEPPDSKLELYKMDIGYELDHSLAWKDHVLTTVGQDRRLVGITLLIQTEGMDEKYVGGGGLTRANTLQVQDRVKLIYTWDRSVNSSNSFCMWLHRMKGHKAAAA</sequence>
<keyword evidence="2" id="KW-1185">Reference proteome</keyword>
<organism evidence="1 2">
    <name type="scientific">Melastoma candidum</name>
    <dbReference type="NCBI Taxonomy" id="119954"/>
    <lineage>
        <taxon>Eukaryota</taxon>
        <taxon>Viridiplantae</taxon>
        <taxon>Streptophyta</taxon>
        <taxon>Embryophyta</taxon>
        <taxon>Tracheophyta</taxon>
        <taxon>Spermatophyta</taxon>
        <taxon>Magnoliopsida</taxon>
        <taxon>eudicotyledons</taxon>
        <taxon>Gunneridae</taxon>
        <taxon>Pentapetalae</taxon>
        <taxon>rosids</taxon>
        <taxon>malvids</taxon>
        <taxon>Myrtales</taxon>
        <taxon>Melastomataceae</taxon>
        <taxon>Melastomatoideae</taxon>
        <taxon>Melastomateae</taxon>
        <taxon>Melastoma</taxon>
    </lineage>
</organism>
<evidence type="ECO:0000313" key="2">
    <source>
        <dbReference type="Proteomes" id="UP001057402"/>
    </source>
</evidence>
<dbReference type="EMBL" id="CM042886">
    <property type="protein sequence ID" value="KAI4340316.1"/>
    <property type="molecule type" value="Genomic_DNA"/>
</dbReference>
<reference evidence="2" key="1">
    <citation type="journal article" date="2023" name="Front. Plant Sci.">
        <title>Chromosomal-level genome assembly of Melastoma candidum provides insights into trichome evolution.</title>
        <authorList>
            <person name="Zhong Y."/>
            <person name="Wu W."/>
            <person name="Sun C."/>
            <person name="Zou P."/>
            <person name="Liu Y."/>
            <person name="Dai S."/>
            <person name="Zhou R."/>
        </authorList>
    </citation>
    <scope>NUCLEOTIDE SEQUENCE [LARGE SCALE GENOMIC DNA]</scope>
</reference>
<protein>
    <submittedName>
        <fullName evidence="1">Uncharacterized protein</fullName>
    </submittedName>
</protein>
<gene>
    <name evidence="1" type="ORF">MLD38_025166</name>
</gene>
<name>A0ACB9NW81_9MYRT</name>
<proteinExistence type="predicted"/>
<accession>A0ACB9NW81</accession>
<evidence type="ECO:0000313" key="1">
    <source>
        <dbReference type="EMBL" id="KAI4340316.1"/>
    </source>
</evidence>
<dbReference type="Proteomes" id="UP001057402">
    <property type="component" value="Chromosome 7"/>
</dbReference>
<comment type="caution">
    <text evidence="1">The sequence shown here is derived from an EMBL/GenBank/DDBJ whole genome shotgun (WGS) entry which is preliminary data.</text>
</comment>